<dbReference type="Proteomes" id="UP000838686">
    <property type="component" value="Unassembled WGS sequence"/>
</dbReference>
<dbReference type="InterPro" id="IPR002808">
    <property type="entry name" value="AdoCbi_amidolase"/>
</dbReference>
<proteinExistence type="predicted"/>
<dbReference type="RefSeq" id="WP_236339221.1">
    <property type="nucleotide sequence ID" value="NZ_CAKMMF010000004.1"/>
</dbReference>
<comment type="caution">
    <text evidence="1">The sequence shown here is derived from an EMBL/GenBank/DDBJ whole genome shotgun (WGS) entry which is preliminary data.</text>
</comment>
<dbReference type="InterPro" id="IPR052209">
    <property type="entry name" value="CbiZ"/>
</dbReference>
<protein>
    <recommendedName>
        <fullName evidence="3">Adenosylcobinamide amidohydrolase</fullName>
    </recommendedName>
</protein>
<evidence type="ECO:0000313" key="2">
    <source>
        <dbReference type="Proteomes" id="UP000838686"/>
    </source>
</evidence>
<dbReference type="PANTHER" id="PTHR35336:SF5">
    <property type="entry name" value="ADENOSYLCOBINAMIDE AMIDOHYDROLASE"/>
    <property type="match status" value="1"/>
</dbReference>
<gene>
    <name evidence="1" type="ORF">PAECIP111893_00893</name>
</gene>
<evidence type="ECO:0008006" key="3">
    <source>
        <dbReference type="Google" id="ProtNLM"/>
    </source>
</evidence>
<accession>A0ABM9C0N2</accession>
<keyword evidence="2" id="KW-1185">Reference proteome</keyword>
<dbReference type="PANTHER" id="PTHR35336">
    <property type="entry name" value="ADENOSYLCOBINAMIDE AMIDOHYDROLASE"/>
    <property type="match status" value="1"/>
</dbReference>
<name>A0ABM9C0N2_9BACL</name>
<evidence type="ECO:0000313" key="1">
    <source>
        <dbReference type="EMBL" id="CAH1197703.1"/>
    </source>
</evidence>
<dbReference type="EMBL" id="CAKMMF010000004">
    <property type="protein sequence ID" value="CAH1197703.1"/>
    <property type="molecule type" value="Genomic_DNA"/>
</dbReference>
<dbReference type="Pfam" id="PF01955">
    <property type="entry name" value="CbiZ"/>
    <property type="match status" value="1"/>
</dbReference>
<sequence>MTQPFRRGALLYESSIWQGLKVQYAEDRIVARLDQPLQTVSSAVYGGGLSTADGFVNWKVPLHYNCSDPVGDVGRMLEQWNLSTSATVGLLTAAKLTHASIAESEGDCFTVFCMATSGTGNAARSGMIREVFPAYSPGTINIILFIDGRMTPSAMVNAVITATEAKTAALLDIGIKDHANGRGATGTTTDAVVIGASQSERYGALHAYAGAATTIGNLIGRVVYETVYESTSTQGEL</sequence>
<organism evidence="1 2">
    <name type="scientific">Paenibacillus plantiphilus</name>
    <dbReference type="NCBI Taxonomy" id="2905650"/>
    <lineage>
        <taxon>Bacteria</taxon>
        <taxon>Bacillati</taxon>
        <taxon>Bacillota</taxon>
        <taxon>Bacilli</taxon>
        <taxon>Bacillales</taxon>
        <taxon>Paenibacillaceae</taxon>
        <taxon>Paenibacillus</taxon>
    </lineage>
</organism>
<reference evidence="1" key="1">
    <citation type="submission" date="2022-01" db="EMBL/GenBank/DDBJ databases">
        <authorList>
            <person name="Criscuolo A."/>
        </authorList>
    </citation>
    <scope>NUCLEOTIDE SEQUENCE</scope>
    <source>
        <strain evidence="1">CIP111893</strain>
    </source>
</reference>